<dbReference type="Gene3D" id="3.50.7.10">
    <property type="entry name" value="GroEL"/>
    <property type="match status" value="1"/>
</dbReference>
<accession>D8M0J2</accession>
<sequence length="141" mass="15551">MALEPNLILVGNNVSKHALDLFLRLDVSVAVNCDAEMMKQISRMTGAKIVKHLDDVALLDPSDVIGSCGLFIARDFRTLIHRRRRTSLVEVIANCGRHGAHARKHQRSVVTYLCFECCNETKGCGGVVDALCVCEAKTKTR</sequence>
<evidence type="ECO:0000313" key="2">
    <source>
        <dbReference type="Proteomes" id="UP000008312"/>
    </source>
</evidence>
<organism evidence="1">
    <name type="scientific">Blastocystis hominis</name>
    <dbReference type="NCBI Taxonomy" id="12968"/>
    <lineage>
        <taxon>Eukaryota</taxon>
        <taxon>Sar</taxon>
        <taxon>Stramenopiles</taxon>
        <taxon>Bigyra</taxon>
        <taxon>Opalozoa</taxon>
        <taxon>Opalinata</taxon>
        <taxon>Blastocystidae</taxon>
        <taxon>Blastocystis</taxon>
    </lineage>
</organism>
<dbReference type="GO" id="GO:0010008">
    <property type="term" value="C:endosome membrane"/>
    <property type="evidence" value="ECO:0007669"/>
    <property type="project" value="TreeGrafter"/>
</dbReference>
<dbReference type="EMBL" id="FN668643">
    <property type="protein sequence ID" value="CBK21581.2"/>
    <property type="molecule type" value="Genomic_DNA"/>
</dbReference>
<reference evidence="1" key="1">
    <citation type="submission" date="2010-02" db="EMBL/GenBank/DDBJ databases">
        <title>Sequencing and annotation of the Blastocystis hominis genome.</title>
        <authorList>
            <person name="Wincker P."/>
        </authorList>
    </citation>
    <scope>NUCLEOTIDE SEQUENCE</scope>
    <source>
        <strain evidence="1">Singapore isolate B</strain>
    </source>
</reference>
<dbReference type="RefSeq" id="XP_012895629.1">
    <property type="nucleotide sequence ID" value="XM_013040175.1"/>
</dbReference>
<dbReference type="InterPro" id="IPR027409">
    <property type="entry name" value="GroEL-like_apical_dom_sf"/>
</dbReference>
<dbReference type="GeneID" id="24923156"/>
<dbReference type="OrthoDB" id="312434at2759"/>
<dbReference type="InParanoid" id="D8M0J2"/>
<dbReference type="AlphaFoldDB" id="D8M0J2"/>
<dbReference type="GO" id="GO:0046854">
    <property type="term" value="P:phosphatidylinositol phosphate biosynthetic process"/>
    <property type="evidence" value="ECO:0007669"/>
    <property type="project" value="TreeGrafter"/>
</dbReference>
<dbReference type="SUPFAM" id="SSF52029">
    <property type="entry name" value="GroEL apical domain-like"/>
    <property type="match status" value="1"/>
</dbReference>
<evidence type="ECO:0000313" key="1">
    <source>
        <dbReference type="EMBL" id="CBK21581.2"/>
    </source>
</evidence>
<dbReference type="Proteomes" id="UP000008312">
    <property type="component" value="Unassembled WGS sequence"/>
</dbReference>
<proteinExistence type="predicted"/>
<keyword evidence="2" id="KW-1185">Reference proteome</keyword>
<name>D8M0J2_BLAHO</name>
<dbReference type="PANTHER" id="PTHR45748:SF7">
    <property type="entry name" value="1-PHOSPHATIDYLINOSITOL 3-PHOSPHATE 5-KINASE-RELATED"/>
    <property type="match status" value="1"/>
</dbReference>
<gene>
    <name evidence="1" type="ORF">GSBLH_T00007032001</name>
</gene>
<protein>
    <submittedName>
        <fullName evidence="1">Uncharacterized protein</fullName>
    </submittedName>
</protein>
<dbReference type="GO" id="GO:0000285">
    <property type="term" value="F:1-phosphatidylinositol-3-phosphate 5-kinase activity"/>
    <property type="evidence" value="ECO:0007669"/>
    <property type="project" value="TreeGrafter"/>
</dbReference>
<dbReference type="PANTHER" id="PTHR45748">
    <property type="entry name" value="1-PHOSPHATIDYLINOSITOL 3-PHOSPHATE 5-KINASE-RELATED"/>
    <property type="match status" value="1"/>
</dbReference>